<reference evidence="2" key="1">
    <citation type="journal article" date="2018" name="Genome Announc.">
        <title>Draft Genome Sequence of the Nitrogen-Fixing and Hormogonia-Inducing Cyanobacterium Nostoc cycadae Strain WK-1, Isolated from the Coralloid Roots of Cycas revoluta.</title>
        <authorList>
            <person name="Kanesaki Y."/>
            <person name="Hirose M."/>
            <person name="Hirose Y."/>
            <person name="Fujisawa T."/>
            <person name="Nakamura Y."/>
            <person name="Watanabe S."/>
            <person name="Matsunaga S."/>
            <person name="Uchida H."/>
            <person name="Murakami A."/>
        </authorList>
    </citation>
    <scope>NUCLEOTIDE SEQUENCE [LARGE SCALE GENOMIC DNA]</scope>
    <source>
        <strain evidence="2">WK-1</strain>
    </source>
</reference>
<keyword evidence="2" id="KW-1185">Reference proteome</keyword>
<name>A0A2H6LHK9_9NOSO</name>
<gene>
    <name evidence="1" type="ORF">NCWK1_2456</name>
</gene>
<protein>
    <submittedName>
        <fullName evidence="1">ATP/GTP-binding protein</fullName>
    </submittedName>
</protein>
<dbReference type="AlphaFoldDB" id="A0A2H6LHK9"/>
<dbReference type="Proteomes" id="UP000236527">
    <property type="component" value="Unassembled WGS sequence"/>
</dbReference>
<accession>A0A2H6LHK9</accession>
<sequence>MGLVIVAVGSTKLADSEGAALGHIGKLIVVGLHVVPPEARAGCIYICVAMANARIIVVKTLQILRGLNIERKLLTGYEILDYGKICVRYIDANAYEKLTKQLSYKASI</sequence>
<evidence type="ECO:0000313" key="1">
    <source>
        <dbReference type="EMBL" id="GBE92698.1"/>
    </source>
</evidence>
<evidence type="ECO:0000313" key="2">
    <source>
        <dbReference type="Proteomes" id="UP000236527"/>
    </source>
</evidence>
<proteinExistence type="predicted"/>
<organism evidence="1 2">
    <name type="scientific">Nostoc cycadae WK-1</name>
    <dbReference type="NCBI Taxonomy" id="1861711"/>
    <lineage>
        <taxon>Bacteria</taxon>
        <taxon>Bacillati</taxon>
        <taxon>Cyanobacteriota</taxon>
        <taxon>Cyanophyceae</taxon>
        <taxon>Nostocales</taxon>
        <taxon>Nostocaceae</taxon>
        <taxon>Nostoc</taxon>
    </lineage>
</organism>
<comment type="caution">
    <text evidence="1">The sequence shown here is derived from an EMBL/GenBank/DDBJ whole genome shotgun (WGS) entry which is preliminary data.</text>
</comment>
<dbReference type="EMBL" id="BDGE01000041">
    <property type="protein sequence ID" value="GBE92698.1"/>
    <property type="molecule type" value="Genomic_DNA"/>
</dbReference>